<dbReference type="AlphaFoldDB" id="A0A0E9PQC0"/>
<evidence type="ECO:0000313" key="1">
    <source>
        <dbReference type="EMBL" id="JAH06482.1"/>
    </source>
</evidence>
<accession>A0A0E9PQC0</accession>
<reference evidence="1" key="2">
    <citation type="journal article" date="2015" name="Fish Shellfish Immunol.">
        <title>Early steps in the European eel (Anguilla anguilla)-Vibrio vulnificus interaction in the gills: Role of the RtxA13 toxin.</title>
        <authorList>
            <person name="Callol A."/>
            <person name="Pajuelo D."/>
            <person name="Ebbesson L."/>
            <person name="Teles M."/>
            <person name="MacKenzie S."/>
            <person name="Amaro C."/>
        </authorList>
    </citation>
    <scope>NUCLEOTIDE SEQUENCE</scope>
</reference>
<protein>
    <submittedName>
        <fullName evidence="1">Uncharacterized protein</fullName>
    </submittedName>
</protein>
<organism evidence="1">
    <name type="scientific">Anguilla anguilla</name>
    <name type="common">European freshwater eel</name>
    <name type="synonym">Muraena anguilla</name>
    <dbReference type="NCBI Taxonomy" id="7936"/>
    <lineage>
        <taxon>Eukaryota</taxon>
        <taxon>Metazoa</taxon>
        <taxon>Chordata</taxon>
        <taxon>Craniata</taxon>
        <taxon>Vertebrata</taxon>
        <taxon>Euteleostomi</taxon>
        <taxon>Actinopterygii</taxon>
        <taxon>Neopterygii</taxon>
        <taxon>Teleostei</taxon>
        <taxon>Anguilliformes</taxon>
        <taxon>Anguillidae</taxon>
        <taxon>Anguilla</taxon>
    </lineage>
</organism>
<name>A0A0E9PQC0_ANGAN</name>
<proteinExistence type="predicted"/>
<dbReference type="EMBL" id="GBXM01102095">
    <property type="protein sequence ID" value="JAH06482.1"/>
    <property type="molecule type" value="Transcribed_RNA"/>
</dbReference>
<reference evidence="1" key="1">
    <citation type="submission" date="2014-11" db="EMBL/GenBank/DDBJ databases">
        <authorList>
            <person name="Amaro Gonzalez C."/>
        </authorList>
    </citation>
    <scope>NUCLEOTIDE SEQUENCE</scope>
</reference>
<sequence>MDVGSNGSRLLTTFLMELELIHHMIHQVYTNVRRLRIALKIKYLENNVGYSNVHKYKLLENAANDTNGLQKKRKR</sequence>